<dbReference type="EMBL" id="BARS01030125">
    <property type="protein sequence ID" value="GAG18196.1"/>
    <property type="molecule type" value="Genomic_DNA"/>
</dbReference>
<sequence>KNHYQKKEIAANDIGAINYLADIKCLDLWGLNSMAVTQAKRKKVFDTEFIRKITHANHIKIAVLYERWYDDFGGLPKEWSKIAEWSISDNVVCGDDTVSFYAVNPEEKEALAANLKQFSFVLPKDVRQRLLIRKQ</sequence>
<feature type="non-terminal residue" evidence="1">
    <location>
        <position position="1"/>
    </location>
</feature>
<name>X0WZL9_9ZZZZ</name>
<proteinExistence type="predicted"/>
<reference evidence="1" key="1">
    <citation type="journal article" date="2014" name="Front. Microbiol.">
        <title>High frequency of phylogenetically diverse reductive dehalogenase-homologous genes in deep subseafloor sedimentary metagenomes.</title>
        <authorList>
            <person name="Kawai M."/>
            <person name="Futagami T."/>
            <person name="Toyoda A."/>
            <person name="Takaki Y."/>
            <person name="Nishi S."/>
            <person name="Hori S."/>
            <person name="Arai W."/>
            <person name="Tsubouchi T."/>
            <person name="Morono Y."/>
            <person name="Uchiyama I."/>
            <person name="Ito T."/>
            <person name="Fujiyama A."/>
            <person name="Inagaki F."/>
            <person name="Takami H."/>
        </authorList>
    </citation>
    <scope>NUCLEOTIDE SEQUENCE</scope>
    <source>
        <strain evidence="1">Expedition CK06-06</strain>
    </source>
</reference>
<evidence type="ECO:0000313" key="1">
    <source>
        <dbReference type="EMBL" id="GAG18196.1"/>
    </source>
</evidence>
<organism evidence="1">
    <name type="scientific">marine sediment metagenome</name>
    <dbReference type="NCBI Taxonomy" id="412755"/>
    <lineage>
        <taxon>unclassified sequences</taxon>
        <taxon>metagenomes</taxon>
        <taxon>ecological metagenomes</taxon>
    </lineage>
</organism>
<comment type="caution">
    <text evidence="1">The sequence shown here is derived from an EMBL/GenBank/DDBJ whole genome shotgun (WGS) entry which is preliminary data.</text>
</comment>
<accession>X0WZL9</accession>
<gene>
    <name evidence="1" type="ORF">S01H1_47013</name>
</gene>
<dbReference type="AlphaFoldDB" id="X0WZL9"/>
<protein>
    <submittedName>
        <fullName evidence="1">Uncharacterized protein</fullName>
    </submittedName>
</protein>